<evidence type="ECO:0000256" key="8">
    <source>
        <dbReference type="ARBA" id="ARBA00023034"/>
    </source>
</evidence>
<evidence type="ECO:0000256" key="12">
    <source>
        <dbReference type="SAM" id="Phobius"/>
    </source>
</evidence>
<dbReference type="InterPro" id="IPR005331">
    <property type="entry name" value="Sulfotransferase"/>
</dbReference>
<dbReference type="PANTHER" id="PTHR12129:SF17">
    <property type="entry name" value="HEPARAN SULFATE 2-O-SULFOTRANSFERASE 1"/>
    <property type="match status" value="1"/>
</dbReference>
<gene>
    <name evidence="13" type="primary">HS2ST1_1</name>
    <name evidence="13" type="ORF">GWK47_029108</name>
</gene>
<evidence type="ECO:0000256" key="6">
    <source>
        <dbReference type="ARBA" id="ARBA00022968"/>
    </source>
</evidence>
<sequence length="359" mass="41184">MTSSRLKSSRVAVLLLGGVSVVVILMYLHLASEVAQLHTSMLPGAAMSYQQQITQVGGAGGALDLNNLVVIYNRVPKTGSTSFIGLAYDLCARNKFNVIHLNTTKNTPTLSLTDQYMEIFSQMRFVYNISNWIEKKPGIYHGHLAYLDFNRFGVSRQPIYINMIRKPLDRLVSYYYFVRYGDDLRPNHIRRRMGDKMTLDECVAMEHSDCSTTHLWIQVPFFCGHHAECWVPGSNWALEQAKHNLIHKYLLVGVTEEMGDFVAMLEYTLPRIFKGAYDLYLSGVKSHLRKTVKKVLPSPSTIAKLQNTKVWRLENEFYNFALDHFHFLRKKTLVEAELGGHLVDRGQKFAYEKIKPKRI</sequence>
<feature type="transmembrane region" description="Helical" evidence="12">
    <location>
        <begin position="12"/>
        <end position="30"/>
    </location>
</feature>
<evidence type="ECO:0000256" key="1">
    <source>
        <dbReference type="ARBA" id="ARBA00004323"/>
    </source>
</evidence>
<keyword evidence="4" id="KW-0808">Transferase</keyword>
<proteinExistence type="inferred from homology"/>
<dbReference type="Pfam" id="PF03567">
    <property type="entry name" value="Sulfotransfer_2"/>
    <property type="match status" value="1"/>
</dbReference>
<dbReference type="PANTHER" id="PTHR12129">
    <property type="entry name" value="HEPARAN SULFATE 2-O-SULFOTRANSFERASE"/>
    <property type="match status" value="1"/>
</dbReference>
<evidence type="ECO:0000313" key="13">
    <source>
        <dbReference type="EMBL" id="KAG0730045.1"/>
    </source>
</evidence>
<dbReference type="EMBL" id="JACEEZ010000595">
    <property type="protein sequence ID" value="KAG0730045.1"/>
    <property type="molecule type" value="Genomic_DNA"/>
</dbReference>
<dbReference type="GO" id="GO:0015012">
    <property type="term" value="P:heparan sulfate proteoglycan biosynthetic process"/>
    <property type="evidence" value="ECO:0007669"/>
    <property type="project" value="UniProtKB-ARBA"/>
</dbReference>
<dbReference type="GO" id="GO:0004394">
    <property type="term" value="F:heparan sulfate 2-sulfotransferase activity"/>
    <property type="evidence" value="ECO:0007669"/>
    <property type="project" value="UniProtKB-ARBA"/>
</dbReference>
<protein>
    <submittedName>
        <fullName evidence="13">Heparan sulfate 2-O-sulfotransferase 1</fullName>
    </submittedName>
</protein>
<keyword evidence="5 12" id="KW-0812">Transmembrane</keyword>
<keyword evidence="6" id="KW-0735">Signal-anchor</keyword>
<dbReference type="GO" id="GO:0000139">
    <property type="term" value="C:Golgi membrane"/>
    <property type="evidence" value="ECO:0007669"/>
    <property type="project" value="UniProtKB-SubCell"/>
</dbReference>
<evidence type="ECO:0000256" key="7">
    <source>
        <dbReference type="ARBA" id="ARBA00022989"/>
    </source>
</evidence>
<dbReference type="OrthoDB" id="10019582at2759"/>
<comment type="subunit">
    <text evidence="3">Homotrimer.</text>
</comment>
<evidence type="ECO:0000256" key="11">
    <source>
        <dbReference type="ARBA" id="ARBA00023180"/>
    </source>
</evidence>
<organism evidence="13 14">
    <name type="scientific">Chionoecetes opilio</name>
    <name type="common">Atlantic snow crab</name>
    <name type="synonym">Cancer opilio</name>
    <dbReference type="NCBI Taxonomy" id="41210"/>
    <lineage>
        <taxon>Eukaryota</taxon>
        <taxon>Metazoa</taxon>
        <taxon>Ecdysozoa</taxon>
        <taxon>Arthropoda</taxon>
        <taxon>Crustacea</taxon>
        <taxon>Multicrustacea</taxon>
        <taxon>Malacostraca</taxon>
        <taxon>Eumalacostraca</taxon>
        <taxon>Eucarida</taxon>
        <taxon>Decapoda</taxon>
        <taxon>Pleocyemata</taxon>
        <taxon>Brachyura</taxon>
        <taxon>Eubrachyura</taxon>
        <taxon>Majoidea</taxon>
        <taxon>Majidae</taxon>
        <taxon>Chionoecetes</taxon>
    </lineage>
</organism>
<name>A0A8J4YNA1_CHIOP</name>
<keyword evidence="8" id="KW-0333">Golgi apparatus</keyword>
<keyword evidence="11" id="KW-0325">Glycoprotein</keyword>
<evidence type="ECO:0000256" key="10">
    <source>
        <dbReference type="ARBA" id="ARBA00023157"/>
    </source>
</evidence>
<evidence type="ECO:0000256" key="9">
    <source>
        <dbReference type="ARBA" id="ARBA00023136"/>
    </source>
</evidence>
<dbReference type="FunFam" id="3.40.50.300:FF:001418">
    <property type="entry name" value="Heparan sulfate 2-o-sulfotransferase"/>
    <property type="match status" value="1"/>
</dbReference>
<keyword evidence="9 12" id="KW-0472">Membrane</keyword>
<comment type="similarity">
    <text evidence="2">Belongs to the sulfotransferase 3 family.</text>
</comment>
<keyword evidence="10" id="KW-1015">Disulfide bond</keyword>
<comment type="subcellular location">
    <subcellularLocation>
        <location evidence="1">Golgi apparatus membrane</location>
        <topology evidence="1">Single-pass type II membrane protein</topology>
    </subcellularLocation>
</comment>
<keyword evidence="7 12" id="KW-1133">Transmembrane helix</keyword>
<evidence type="ECO:0000256" key="5">
    <source>
        <dbReference type="ARBA" id="ARBA00022692"/>
    </source>
</evidence>
<keyword evidence="14" id="KW-1185">Reference proteome</keyword>
<evidence type="ECO:0000256" key="4">
    <source>
        <dbReference type="ARBA" id="ARBA00022679"/>
    </source>
</evidence>
<reference evidence="13" key="1">
    <citation type="submission" date="2020-07" db="EMBL/GenBank/DDBJ databases">
        <title>The High-quality genome of the commercially important snow crab, Chionoecetes opilio.</title>
        <authorList>
            <person name="Jeong J.-H."/>
            <person name="Ryu S."/>
        </authorList>
    </citation>
    <scope>NUCLEOTIDE SEQUENCE</scope>
    <source>
        <strain evidence="13">MADBK_172401_WGS</strain>
        <tissue evidence="13">Digestive gland</tissue>
    </source>
</reference>
<evidence type="ECO:0000256" key="2">
    <source>
        <dbReference type="ARBA" id="ARBA00010569"/>
    </source>
</evidence>
<dbReference type="Gene3D" id="3.40.50.300">
    <property type="entry name" value="P-loop containing nucleotide triphosphate hydrolases"/>
    <property type="match status" value="1"/>
</dbReference>
<dbReference type="AlphaFoldDB" id="A0A8J4YNA1"/>
<dbReference type="InterPro" id="IPR007734">
    <property type="entry name" value="Heparan_SO4_2-O-STrfase"/>
</dbReference>
<dbReference type="InterPro" id="IPR027417">
    <property type="entry name" value="P-loop_NTPase"/>
</dbReference>
<evidence type="ECO:0000256" key="3">
    <source>
        <dbReference type="ARBA" id="ARBA00011233"/>
    </source>
</evidence>
<accession>A0A8J4YNA1</accession>
<dbReference type="SUPFAM" id="SSF52540">
    <property type="entry name" value="P-loop containing nucleoside triphosphate hydrolases"/>
    <property type="match status" value="1"/>
</dbReference>
<comment type="caution">
    <text evidence="13">The sequence shown here is derived from an EMBL/GenBank/DDBJ whole genome shotgun (WGS) entry which is preliminary data.</text>
</comment>
<dbReference type="Proteomes" id="UP000770661">
    <property type="component" value="Unassembled WGS sequence"/>
</dbReference>
<evidence type="ECO:0000313" key="14">
    <source>
        <dbReference type="Proteomes" id="UP000770661"/>
    </source>
</evidence>